<dbReference type="EnsemblBacteria" id="AAM03713">
    <property type="protein sequence ID" value="AAM03713"/>
    <property type="gene ID" value="MA_0260"/>
</dbReference>
<reference evidence="1 2" key="1">
    <citation type="journal article" date="2002" name="Genome Res.">
        <title>The genome of Methanosarcina acetivorans reveals extensive metabolic and physiological diversity.</title>
        <authorList>
            <person name="Galagan J.E."/>
            <person name="Nusbaum C."/>
            <person name="Roy A."/>
            <person name="Endrizzi M.G."/>
            <person name="Macdonald P."/>
            <person name="FitzHugh W."/>
            <person name="Calvo S."/>
            <person name="Engels R."/>
            <person name="Smirnov S."/>
            <person name="Atnoor D."/>
            <person name="Brown A."/>
            <person name="Allen N."/>
            <person name="Naylor J."/>
            <person name="Stange-Thomann N."/>
            <person name="DeArellano K."/>
            <person name="Johnson R."/>
            <person name="Linton L."/>
            <person name="McEwan P."/>
            <person name="McKernan K."/>
            <person name="Talamas J."/>
            <person name="Tirrell A."/>
            <person name="Ye W."/>
            <person name="Zimmer A."/>
            <person name="Barber R.D."/>
            <person name="Cann I."/>
            <person name="Graham D.E."/>
            <person name="Grahame D.A."/>
            <person name="Guss A."/>
            <person name="Hedderich R."/>
            <person name="Ingram-Smith C."/>
            <person name="Kuettner C.H."/>
            <person name="Krzycki J.A."/>
            <person name="Leigh J.A."/>
            <person name="Li W."/>
            <person name="Liu J."/>
            <person name="Mukhopadhyay B."/>
            <person name="Reeve J.N."/>
            <person name="Smith K."/>
            <person name="Springer T.A."/>
            <person name="Umayam L.A."/>
            <person name="White O."/>
            <person name="White R.H."/>
            <person name="de Macario E.C."/>
            <person name="Ferry J.G."/>
            <person name="Jarrell K.F."/>
            <person name="Jing H."/>
            <person name="Macario A.J.L."/>
            <person name="Paulsen I."/>
            <person name="Pritchett M."/>
            <person name="Sowers K.R."/>
            <person name="Swanson R.V."/>
            <person name="Zinder S.H."/>
            <person name="Lander E."/>
            <person name="Metcalf W.W."/>
            <person name="Birren B."/>
        </authorList>
    </citation>
    <scope>NUCLEOTIDE SEQUENCE [LARGE SCALE GENOMIC DNA]</scope>
    <source>
        <strain evidence="2">ATCC 35395 / DSM 2834 / JCM 12185 / C2A</strain>
    </source>
</reference>
<dbReference type="Proteomes" id="UP000002487">
    <property type="component" value="Chromosome"/>
</dbReference>
<dbReference type="PANTHER" id="PTHR36842">
    <property type="entry name" value="PROTEIN TOLB HOMOLOG"/>
    <property type="match status" value="1"/>
</dbReference>
<keyword evidence="2" id="KW-1185">Reference proteome</keyword>
<accession>Q8TU15</accession>
<sequence length="328" mass="35473">MVYVVIISEEIWTLLSYGGEKMNGRLLSISSVLMFLILASTAASAAQCTKIGSGSEPAIDANNIVWVSGGAVHVFDLASKKDATINSSAASHPAISGSILVWHDESTGVPRLTLYDHESRARSYITKGVDHDSVPAISGSRIVWSANSCVYMYDVSTSTQTGIAAGNNPDIYGSKISYEYASAKNTSQIYVYDLTTKKSIDVSQYGDNMFSHIYGDKVIWSDFYTRLGNIRMYDLATRQQTEVTTGDDMTGYDTGGSTDIHGNNIVYLKHNDLADMDSGDVYLYDIATGKSIQLSSGNTAQTPVISDNIVVWSDCGSIYVTFLTGVHA</sequence>
<proteinExistence type="predicted"/>
<evidence type="ECO:0008006" key="3">
    <source>
        <dbReference type="Google" id="ProtNLM"/>
    </source>
</evidence>
<dbReference type="HOGENOM" id="CLU_009318_6_2_2"/>
<dbReference type="PANTHER" id="PTHR36842:SF1">
    <property type="entry name" value="PROTEIN TOLB"/>
    <property type="match status" value="1"/>
</dbReference>
<dbReference type="InterPro" id="IPR027618">
    <property type="entry name" value="Beta_prop_Msarc"/>
</dbReference>
<evidence type="ECO:0000313" key="2">
    <source>
        <dbReference type="Proteomes" id="UP000002487"/>
    </source>
</evidence>
<dbReference type="EMBL" id="AE010299">
    <property type="protein sequence ID" value="AAM03713.1"/>
    <property type="molecule type" value="Genomic_DNA"/>
</dbReference>
<evidence type="ECO:0000313" key="1">
    <source>
        <dbReference type="EMBL" id="AAM03713.1"/>
    </source>
</evidence>
<dbReference type="SUPFAM" id="SSF69304">
    <property type="entry name" value="Tricorn protease N-terminal domain"/>
    <property type="match status" value="1"/>
</dbReference>
<name>Q8TU15_METAC</name>
<dbReference type="InterPro" id="IPR015943">
    <property type="entry name" value="WD40/YVTN_repeat-like_dom_sf"/>
</dbReference>
<dbReference type="InParanoid" id="Q8TU15"/>
<organism evidence="1 2">
    <name type="scientific">Methanosarcina acetivorans (strain ATCC 35395 / DSM 2834 / JCM 12185 / C2A)</name>
    <dbReference type="NCBI Taxonomy" id="188937"/>
    <lineage>
        <taxon>Archaea</taxon>
        <taxon>Methanobacteriati</taxon>
        <taxon>Methanobacteriota</taxon>
        <taxon>Stenosarchaea group</taxon>
        <taxon>Methanomicrobia</taxon>
        <taxon>Methanosarcinales</taxon>
        <taxon>Methanosarcinaceae</taxon>
        <taxon>Methanosarcina</taxon>
    </lineage>
</organism>
<dbReference type="STRING" id="188937.MA_0260"/>
<dbReference type="KEGG" id="mac:MA_0260"/>
<dbReference type="Gene3D" id="2.130.10.10">
    <property type="entry name" value="YVTN repeat-like/Quinoprotein amine dehydrogenase"/>
    <property type="match status" value="1"/>
</dbReference>
<dbReference type="PhylomeDB" id="Q8TU15"/>
<dbReference type="AlphaFoldDB" id="Q8TU15"/>
<dbReference type="NCBIfam" id="TIGR04275">
    <property type="entry name" value="beta_prop_Msarc"/>
    <property type="match status" value="1"/>
</dbReference>
<gene>
    <name evidence="1" type="ordered locus">MA_0260</name>
</gene>
<protein>
    <recommendedName>
        <fullName evidence="3">Cell surface protein</fullName>
    </recommendedName>
</protein>